<dbReference type="AlphaFoldDB" id="A0A392TLT5"/>
<evidence type="ECO:0000256" key="1">
    <source>
        <dbReference type="SAM" id="MobiDB-lite"/>
    </source>
</evidence>
<feature type="compositionally biased region" description="Basic residues" evidence="1">
    <location>
        <begin position="24"/>
        <end position="39"/>
    </location>
</feature>
<evidence type="ECO:0000313" key="2">
    <source>
        <dbReference type="EMBL" id="MCI61932.1"/>
    </source>
</evidence>
<proteinExistence type="predicted"/>
<keyword evidence="3" id="KW-1185">Reference proteome</keyword>
<sequence length="45" mass="5179">MENLRKRVRGNMVTSATASARREKVAKRSPKPKRQRKVRLSLSLS</sequence>
<comment type="caution">
    <text evidence="2">The sequence shown here is derived from an EMBL/GenBank/DDBJ whole genome shotgun (WGS) entry which is preliminary data.</text>
</comment>
<dbReference type="EMBL" id="LXQA010609295">
    <property type="protein sequence ID" value="MCI61932.1"/>
    <property type="molecule type" value="Genomic_DNA"/>
</dbReference>
<evidence type="ECO:0000313" key="3">
    <source>
        <dbReference type="Proteomes" id="UP000265520"/>
    </source>
</evidence>
<feature type="region of interest" description="Disordered" evidence="1">
    <location>
        <begin position="1"/>
        <end position="45"/>
    </location>
</feature>
<name>A0A392TLT5_9FABA</name>
<dbReference type="Proteomes" id="UP000265520">
    <property type="component" value="Unassembled WGS sequence"/>
</dbReference>
<protein>
    <submittedName>
        <fullName evidence="2">Uncharacterized protein</fullName>
    </submittedName>
</protein>
<reference evidence="2 3" key="1">
    <citation type="journal article" date="2018" name="Front. Plant Sci.">
        <title>Red Clover (Trifolium pratense) and Zigzag Clover (T. medium) - A Picture of Genomic Similarities and Differences.</title>
        <authorList>
            <person name="Dluhosova J."/>
            <person name="Istvanek J."/>
            <person name="Nedelnik J."/>
            <person name="Repkova J."/>
        </authorList>
    </citation>
    <scope>NUCLEOTIDE SEQUENCE [LARGE SCALE GENOMIC DNA]</scope>
    <source>
        <strain evidence="3">cv. 10/8</strain>
        <tissue evidence="2">Leaf</tissue>
    </source>
</reference>
<organism evidence="2 3">
    <name type="scientific">Trifolium medium</name>
    <dbReference type="NCBI Taxonomy" id="97028"/>
    <lineage>
        <taxon>Eukaryota</taxon>
        <taxon>Viridiplantae</taxon>
        <taxon>Streptophyta</taxon>
        <taxon>Embryophyta</taxon>
        <taxon>Tracheophyta</taxon>
        <taxon>Spermatophyta</taxon>
        <taxon>Magnoliopsida</taxon>
        <taxon>eudicotyledons</taxon>
        <taxon>Gunneridae</taxon>
        <taxon>Pentapetalae</taxon>
        <taxon>rosids</taxon>
        <taxon>fabids</taxon>
        <taxon>Fabales</taxon>
        <taxon>Fabaceae</taxon>
        <taxon>Papilionoideae</taxon>
        <taxon>50 kb inversion clade</taxon>
        <taxon>NPAAA clade</taxon>
        <taxon>Hologalegina</taxon>
        <taxon>IRL clade</taxon>
        <taxon>Trifolieae</taxon>
        <taxon>Trifolium</taxon>
    </lineage>
</organism>
<accession>A0A392TLT5</accession>